<dbReference type="RefSeq" id="XP_011200066.2">
    <property type="nucleotide sequence ID" value="XM_011201764.4"/>
</dbReference>
<keyword evidence="4" id="KW-1185">Reference proteome</keyword>
<dbReference type="GO" id="GO:0031514">
    <property type="term" value="C:motile cilium"/>
    <property type="evidence" value="ECO:0007669"/>
    <property type="project" value="TreeGrafter"/>
</dbReference>
<accession>A0A6I9UX68</accession>
<gene>
    <name evidence="5" type="primary">LOC105223882</name>
</gene>
<dbReference type="Gene3D" id="1.25.40.10">
    <property type="entry name" value="Tetratricopeptide repeat domain"/>
    <property type="match status" value="1"/>
</dbReference>
<dbReference type="OrthoDB" id="10262375at2759"/>
<dbReference type="PANTHER" id="PTHR44314:SF1">
    <property type="entry name" value="CILIA- AND FLAGELLA-ASSOCIATED PROTEIN 70"/>
    <property type="match status" value="1"/>
</dbReference>
<dbReference type="SUPFAM" id="SSF48452">
    <property type="entry name" value="TPR-like"/>
    <property type="match status" value="1"/>
</dbReference>
<dbReference type="InParanoid" id="A0A6I9UX68"/>
<feature type="compositionally biased region" description="Basic and acidic residues" evidence="3">
    <location>
        <begin position="113"/>
        <end position="130"/>
    </location>
</feature>
<evidence type="ECO:0000256" key="3">
    <source>
        <dbReference type="SAM" id="MobiDB-lite"/>
    </source>
</evidence>
<dbReference type="PANTHER" id="PTHR44314">
    <property type="entry name" value="CILIA- AND FLAGELLA-ASSOCIATED PROTEIN 70"/>
    <property type="match status" value="1"/>
</dbReference>
<dbReference type="FunCoup" id="A0A6I9UX68">
    <property type="interactions" value="1"/>
</dbReference>
<dbReference type="InterPro" id="IPR011990">
    <property type="entry name" value="TPR-like_helical_dom_sf"/>
</dbReference>
<keyword evidence="2" id="KW-0802">TPR repeat</keyword>
<dbReference type="GO" id="GO:0003341">
    <property type="term" value="P:cilium movement"/>
    <property type="evidence" value="ECO:0007669"/>
    <property type="project" value="TreeGrafter"/>
</dbReference>
<protein>
    <submittedName>
        <fullName evidence="5">Uncharacterized protein LOC105223882</fullName>
    </submittedName>
</protein>
<dbReference type="GeneID" id="105223882"/>
<feature type="region of interest" description="Disordered" evidence="3">
    <location>
        <begin position="113"/>
        <end position="135"/>
    </location>
</feature>
<evidence type="ECO:0000313" key="4">
    <source>
        <dbReference type="Proteomes" id="UP001652620"/>
    </source>
</evidence>
<keyword evidence="1" id="KW-0677">Repeat</keyword>
<dbReference type="AlphaFoldDB" id="A0A6I9UX68"/>
<organism evidence="4 5">
    <name type="scientific">Bactrocera dorsalis</name>
    <name type="common">Oriental fruit fly</name>
    <name type="synonym">Dacus dorsalis</name>
    <dbReference type="NCBI Taxonomy" id="27457"/>
    <lineage>
        <taxon>Eukaryota</taxon>
        <taxon>Metazoa</taxon>
        <taxon>Ecdysozoa</taxon>
        <taxon>Arthropoda</taxon>
        <taxon>Hexapoda</taxon>
        <taxon>Insecta</taxon>
        <taxon>Pterygota</taxon>
        <taxon>Neoptera</taxon>
        <taxon>Endopterygota</taxon>
        <taxon>Diptera</taxon>
        <taxon>Brachycera</taxon>
        <taxon>Muscomorpha</taxon>
        <taxon>Tephritoidea</taxon>
        <taxon>Tephritidae</taxon>
        <taxon>Bactrocera</taxon>
        <taxon>Bactrocera</taxon>
    </lineage>
</organism>
<dbReference type="InterPro" id="IPR052628">
    <property type="entry name" value="CFAP70"/>
</dbReference>
<reference evidence="5" key="2">
    <citation type="submission" date="2025-08" db="UniProtKB">
        <authorList>
            <consortium name="RefSeq"/>
        </authorList>
    </citation>
    <scope>IDENTIFICATION</scope>
    <source>
        <tissue evidence="5">Adult</tissue>
    </source>
</reference>
<dbReference type="Proteomes" id="UP001652620">
    <property type="component" value="Chromosome 1"/>
</dbReference>
<proteinExistence type="predicted"/>
<evidence type="ECO:0000256" key="1">
    <source>
        <dbReference type="ARBA" id="ARBA00022737"/>
    </source>
</evidence>
<sequence>MSMSENNVEIVPHPKRIFLYIQLKMIENLPNMDGKLEIHLSQAKNTLTKLVDVYPTDNIIDLSIFDEYKPTFSLMVEQDNIEDANILSDNPLLLTLYNRVMVRVPPDEVSVRTRSLEDEKVKRKESVKENKRQRRRTPKSIELKADIEEKVEEEIEEPEIYEEQLRPIAQGHIDLLRLYTKKRELATFYTILYQISISEESFSSCTAAWEVYALLPLLKDMTFHNMVHVSFESIFNVKPNLSENVDYLVADFYFESKIPNENNQYEKVKFCTFKHFSKQLVTATDVLLGWENLRSAEPKNFDCIGICCHFSINTFNIFRHLVYEENTKIHAENVDFSNSVISSNATHRFVLTEEFARILEDVLAFDEQQILIEMYHIDNPDDIIVKGHIDPAILLYPEVTSKRFAVELSSTDTKPVKHSIKPSSAKLSSIRVLEEPTFAIISICFATPLTESFILTTLQDTKLPKFLSKYNETISSRMEAHYTFEKEIKKLILYIVKNDIKKLEDAKGVLCCHKENLTNQIFKLISSDFNIKKPTEDVIEFHNLMTTVYKETVQTTYNILENLRNHISTFSFPETEIDNRILNYLSIAQYFSVLGEEYFAKILCDKAEKLAAGDTIFNFFKLVMDVEKLDFENAKKYYSLPSNKQFELGLNFTELIKIYINYVETLANETTFNQAMENLIVSLREEVIAFPNELCYWVLLHCIFKYCSYLPGTNYTRWKYEQIELEVEPKLPLMPASRFMLMNPYEIKAPITVKETLFLKVFTILTSLGLYKFAVFVFKELEMSCQPFERYLTLTTLKILSNEVLTNYQPKTFPVTKPLEKYFITNINGHLEYSRGAIDYAIQNYWKLLMNDHEISSSHYLLALLRYGFHMLKIGNYQEAVEAFQKCDSDDTELIAKFYMAKALFKLNKLDDAERELATCTNFKIHIPDVWGYLALINLLLKRNFKALEFWKYAKIHPDIEFSRDLQEDLRNVDIYDVVLYVDKPPVIPCMTLTS</sequence>
<dbReference type="KEGG" id="bdr:105223882"/>
<evidence type="ECO:0000313" key="5">
    <source>
        <dbReference type="RefSeq" id="XP_011200066.2"/>
    </source>
</evidence>
<dbReference type="GO" id="GO:0070062">
    <property type="term" value="C:extracellular exosome"/>
    <property type="evidence" value="ECO:0007669"/>
    <property type="project" value="TreeGrafter"/>
</dbReference>
<evidence type="ECO:0000256" key="2">
    <source>
        <dbReference type="ARBA" id="ARBA00022803"/>
    </source>
</evidence>
<name>A0A6I9UX68_BACDO</name>
<dbReference type="GO" id="GO:0060271">
    <property type="term" value="P:cilium assembly"/>
    <property type="evidence" value="ECO:0007669"/>
    <property type="project" value="TreeGrafter"/>
</dbReference>
<reference evidence="4" key="1">
    <citation type="submission" date="2025-05" db="UniProtKB">
        <authorList>
            <consortium name="RefSeq"/>
        </authorList>
    </citation>
    <scope>NUCLEOTIDE SEQUENCE [LARGE SCALE GENOMIC DNA]</scope>
</reference>